<organism evidence="9 10">
    <name type="scientific">Aquarana catesbeiana</name>
    <name type="common">American bullfrog</name>
    <name type="synonym">Rana catesbeiana</name>
    <dbReference type="NCBI Taxonomy" id="8400"/>
    <lineage>
        <taxon>Eukaryota</taxon>
        <taxon>Metazoa</taxon>
        <taxon>Chordata</taxon>
        <taxon>Craniata</taxon>
        <taxon>Vertebrata</taxon>
        <taxon>Euteleostomi</taxon>
        <taxon>Amphibia</taxon>
        <taxon>Batrachia</taxon>
        <taxon>Anura</taxon>
        <taxon>Neobatrachia</taxon>
        <taxon>Ranoidea</taxon>
        <taxon>Ranidae</taxon>
        <taxon>Aquarana</taxon>
    </lineage>
</organism>
<name>A0A2G9P3S6_AQUCT</name>
<dbReference type="CDD" id="cd20337">
    <property type="entry name" value="BRcat_RBR_HOIP"/>
    <property type="match status" value="1"/>
</dbReference>
<evidence type="ECO:0000259" key="8">
    <source>
        <dbReference type="PROSITE" id="PS51873"/>
    </source>
</evidence>
<dbReference type="SUPFAM" id="SSF57850">
    <property type="entry name" value="RING/U-box"/>
    <property type="match status" value="2"/>
</dbReference>
<evidence type="ECO:0000313" key="10">
    <source>
        <dbReference type="Proteomes" id="UP000228934"/>
    </source>
</evidence>
<dbReference type="GO" id="GO:0071797">
    <property type="term" value="C:LUBAC complex"/>
    <property type="evidence" value="ECO:0007669"/>
    <property type="project" value="InterPro"/>
</dbReference>
<protein>
    <recommendedName>
        <fullName evidence="8">RING-type domain-containing protein</fullName>
    </recommendedName>
</protein>
<keyword evidence="2" id="KW-0479">Metal-binding</keyword>
<accession>A0A2G9P3S6</accession>
<feature type="region of interest" description="Disordered" evidence="7">
    <location>
        <begin position="194"/>
        <end position="216"/>
    </location>
</feature>
<proteinExistence type="predicted"/>
<keyword evidence="1" id="KW-0808">Transferase</keyword>
<dbReference type="InterPro" id="IPR044066">
    <property type="entry name" value="TRIAD_supradom"/>
</dbReference>
<dbReference type="SMART" id="SM00647">
    <property type="entry name" value="IBR"/>
    <property type="match status" value="2"/>
</dbReference>
<dbReference type="GO" id="GO:0008270">
    <property type="term" value="F:zinc ion binding"/>
    <property type="evidence" value="ECO:0007669"/>
    <property type="project" value="UniProtKB-KW"/>
</dbReference>
<feature type="domain" description="RING-type" evidence="8">
    <location>
        <begin position="1"/>
        <end position="155"/>
    </location>
</feature>
<dbReference type="Pfam" id="PF22191">
    <property type="entry name" value="IBR_1"/>
    <property type="match status" value="1"/>
</dbReference>
<dbReference type="InterPro" id="IPR002867">
    <property type="entry name" value="IBR_dom"/>
</dbReference>
<keyword evidence="6" id="KW-0862">Zinc</keyword>
<dbReference type="GO" id="GO:1990450">
    <property type="term" value="F:linear polyubiquitin binding"/>
    <property type="evidence" value="ECO:0007669"/>
    <property type="project" value="TreeGrafter"/>
</dbReference>
<evidence type="ECO:0000256" key="5">
    <source>
        <dbReference type="ARBA" id="ARBA00022786"/>
    </source>
</evidence>
<evidence type="ECO:0000313" key="9">
    <source>
        <dbReference type="EMBL" id="PIN97993.1"/>
    </source>
</evidence>
<dbReference type="Proteomes" id="UP000228934">
    <property type="component" value="Unassembled WGS sequence"/>
</dbReference>
<keyword evidence="10" id="KW-1185">Reference proteome</keyword>
<keyword evidence="4" id="KW-0863">Zinc-finger</keyword>
<evidence type="ECO:0000256" key="7">
    <source>
        <dbReference type="SAM" id="MobiDB-lite"/>
    </source>
</evidence>
<keyword evidence="5" id="KW-0833">Ubl conjugation pathway</keyword>
<dbReference type="Pfam" id="PF18091">
    <property type="entry name" value="E3_UbLigase_RBR"/>
    <property type="match status" value="1"/>
</dbReference>
<evidence type="ECO:0000256" key="2">
    <source>
        <dbReference type="ARBA" id="ARBA00022723"/>
    </source>
</evidence>
<dbReference type="InterPro" id="IPR047542">
    <property type="entry name" value="Rcat_RBR_RNF31-like"/>
</dbReference>
<keyword evidence="3" id="KW-0677">Repeat</keyword>
<evidence type="ECO:0000256" key="3">
    <source>
        <dbReference type="ARBA" id="ARBA00022737"/>
    </source>
</evidence>
<dbReference type="PANTHER" id="PTHR16004">
    <property type="entry name" value="RING FINGER PROTEIN 31-RELATED"/>
    <property type="match status" value="1"/>
</dbReference>
<dbReference type="PROSITE" id="PS51873">
    <property type="entry name" value="TRIAD"/>
    <property type="match status" value="1"/>
</dbReference>
<dbReference type="InterPro" id="IPR047540">
    <property type="entry name" value="BRcat_RBR_RNF31-like"/>
</dbReference>
<gene>
    <name evidence="9" type="ORF">AB205_0046060</name>
</gene>
<dbReference type="CDD" id="cd20351">
    <property type="entry name" value="Rcat_RBR_HOIP"/>
    <property type="match status" value="1"/>
</dbReference>
<evidence type="ECO:0000256" key="4">
    <source>
        <dbReference type="ARBA" id="ARBA00022771"/>
    </source>
</evidence>
<dbReference type="GO" id="GO:0061630">
    <property type="term" value="F:ubiquitin protein ligase activity"/>
    <property type="evidence" value="ECO:0007669"/>
    <property type="project" value="TreeGrafter"/>
</dbReference>
<evidence type="ECO:0000256" key="1">
    <source>
        <dbReference type="ARBA" id="ARBA00022679"/>
    </source>
</evidence>
<dbReference type="OrthoDB" id="9978677at2759"/>
<dbReference type="GO" id="GO:0097039">
    <property type="term" value="P:protein linear polyubiquitination"/>
    <property type="evidence" value="ECO:0007669"/>
    <property type="project" value="TreeGrafter"/>
</dbReference>
<dbReference type="EMBL" id="KV923154">
    <property type="protein sequence ID" value="PIN97993.1"/>
    <property type="molecule type" value="Genomic_DNA"/>
</dbReference>
<dbReference type="GO" id="GO:0036435">
    <property type="term" value="F:K48-linked polyubiquitin modification-dependent protein binding"/>
    <property type="evidence" value="ECO:0007669"/>
    <property type="project" value="TreeGrafter"/>
</dbReference>
<sequence length="284" mass="33323">IHHYLDPATHDLFQRKLRDRALMEMPEFSWCSHCPFGVLHEGDTLKMECPSCNKSTCFSCKQQWEDIHETMSCEKFKLWKQQNQELDEFLSKNGIECPSCKSQFELWKGGCLHFKCTQCQCEFCGACKQLFHQGQDCGFSEECQGKGLHAHHTRDCFYYLRDWSIERLQQLLQQNGIKYENDFSRHSVNSLQGILKENTQKRKDEDKAANREDSSDNNIAEKEILVQLINANFLDPVDLYTEQEMKQELQRWKSSVPDHSRNDSKESYLEKLKMVTNEGVINTN</sequence>
<reference evidence="10" key="1">
    <citation type="journal article" date="2017" name="Nat. Commun.">
        <title>The North American bullfrog draft genome provides insight into hormonal regulation of long noncoding RNA.</title>
        <authorList>
            <person name="Hammond S.A."/>
            <person name="Warren R.L."/>
            <person name="Vandervalk B.P."/>
            <person name="Kucuk E."/>
            <person name="Khan H."/>
            <person name="Gibb E.A."/>
            <person name="Pandoh P."/>
            <person name="Kirk H."/>
            <person name="Zhao Y."/>
            <person name="Jones M."/>
            <person name="Mungall A.J."/>
            <person name="Coope R."/>
            <person name="Pleasance S."/>
            <person name="Moore R.A."/>
            <person name="Holt R.A."/>
            <person name="Round J.M."/>
            <person name="Ohora S."/>
            <person name="Walle B.V."/>
            <person name="Veldhoen N."/>
            <person name="Helbing C.C."/>
            <person name="Birol I."/>
        </authorList>
    </citation>
    <scope>NUCLEOTIDE SEQUENCE [LARGE SCALE GENOMIC DNA]</scope>
</reference>
<dbReference type="InterPro" id="IPR041031">
    <property type="entry name" value="RNF31_C"/>
</dbReference>
<evidence type="ECO:0000256" key="6">
    <source>
        <dbReference type="ARBA" id="ARBA00022833"/>
    </source>
</evidence>
<feature type="compositionally biased region" description="Basic and acidic residues" evidence="7">
    <location>
        <begin position="198"/>
        <end position="216"/>
    </location>
</feature>
<dbReference type="GO" id="GO:0070530">
    <property type="term" value="F:K63-linked polyubiquitin modification-dependent protein binding"/>
    <property type="evidence" value="ECO:0007669"/>
    <property type="project" value="TreeGrafter"/>
</dbReference>
<dbReference type="AlphaFoldDB" id="A0A2G9P3S6"/>
<dbReference type="Pfam" id="PF01485">
    <property type="entry name" value="IBR"/>
    <property type="match status" value="1"/>
</dbReference>
<dbReference type="PANTHER" id="PTHR16004:SF3">
    <property type="entry name" value="E3 UBIQUITIN-PROTEIN LIGASE RNF31"/>
    <property type="match status" value="1"/>
</dbReference>
<feature type="non-terminal residue" evidence="9">
    <location>
        <position position="1"/>
    </location>
</feature>
<dbReference type="InterPro" id="IPR026254">
    <property type="entry name" value="RNF31-like"/>
</dbReference>